<reference evidence="1 2" key="1">
    <citation type="journal article" date="2008" name="Int. J. Syst. Evol. Microbiol.">
        <title>Amphritea japonica sp. nov. and Amphritea balenae sp. nov., isolated from the sediment adjacent to sperm whale carcasses off Kagoshima, Japan.</title>
        <authorList>
            <person name="Miyazaki M."/>
            <person name="Nogi Y."/>
            <person name="Fujiwara Y."/>
            <person name="Kawato M."/>
            <person name="Nagahama T."/>
            <person name="Kubokawa K."/>
            <person name="Horikoshi K."/>
        </authorList>
    </citation>
    <scope>NUCLEOTIDE SEQUENCE [LARGE SCALE GENOMIC DNA]</scope>
    <source>
        <strain evidence="1 2">ATCC BAA-1530</strain>
    </source>
</reference>
<evidence type="ECO:0008006" key="3">
    <source>
        <dbReference type="Google" id="ProtNLM"/>
    </source>
</evidence>
<dbReference type="OrthoDB" id="9789822at2"/>
<protein>
    <recommendedName>
        <fullName evidence="3">Peptidase C39 domain-containing protein</fullName>
    </recommendedName>
</protein>
<keyword evidence="2" id="KW-1185">Reference proteome</keyword>
<dbReference type="RefSeq" id="WP_019621759.1">
    <property type="nucleotide sequence ID" value="NZ_AP014545.1"/>
</dbReference>
<organism evidence="1 2">
    <name type="scientific">Amphritea japonica ATCC BAA-1530</name>
    <dbReference type="NCBI Taxonomy" id="1278309"/>
    <lineage>
        <taxon>Bacteria</taxon>
        <taxon>Pseudomonadati</taxon>
        <taxon>Pseudomonadota</taxon>
        <taxon>Gammaproteobacteria</taxon>
        <taxon>Oceanospirillales</taxon>
        <taxon>Oceanospirillaceae</taxon>
        <taxon>Amphritea</taxon>
    </lineage>
</organism>
<accession>A0A7R6PKR8</accession>
<sequence length="136" mass="14792">MSVVIQEEATGCGIASAANILGLSYAEAKATANSMGIYASDEALFSDTAYMRRLLDAYGVKTSADETLFAGWNALPNTALLSIKHHYENGKPFWHWVVFKRTSAGEVLLDSAAYLDNNEITDFSAIKPTWYISVSA</sequence>
<proteinExistence type="predicted"/>
<gene>
    <name evidence="1" type="ORF">AMJAP_1555</name>
</gene>
<dbReference type="EMBL" id="AP014545">
    <property type="protein sequence ID" value="BBB26150.1"/>
    <property type="molecule type" value="Genomic_DNA"/>
</dbReference>
<dbReference type="KEGG" id="ajp:AMJAP_1555"/>
<name>A0A7R6PKR8_9GAMM</name>
<evidence type="ECO:0000313" key="2">
    <source>
        <dbReference type="Proteomes" id="UP000595663"/>
    </source>
</evidence>
<dbReference type="Proteomes" id="UP000595663">
    <property type="component" value="Chromosome"/>
</dbReference>
<evidence type="ECO:0000313" key="1">
    <source>
        <dbReference type="EMBL" id="BBB26150.1"/>
    </source>
</evidence>
<dbReference type="AlphaFoldDB" id="A0A7R6PKR8"/>